<evidence type="ECO:0000256" key="1">
    <source>
        <dbReference type="SAM" id="MobiDB-lite"/>
    </source>
</evidence>
<accession>A0A834GTS5</accession>
<feature type="compositionally biased region" description="Polar residues" evidence="1">
    <location>
        <begin position="21"/>
        <end position="33"/>
    </location>
</feature>
<dbReference type="PANTHER" id="PTHR31293:SF12">
    <property type="entry name" value="RNI-LIKE SUPERFAMILY PROTEIN"/>
    <property type="match status" value="1"/>
</dbReference>
<dbReference type="CDD" id="cd22160">
    <property type="entry name" value="F-box_AtFBL13-like"/>
    <property type="match status" value="1"/>
</dbReference>
<gene>
    <name evidence="3" type="ORF">RHSIM_Rhsim06G0214000</name>
</gene>
<feature type="domain" description="F-box" evidence="2">
    <location>
        <begin position="50"/>
        <end position="100"/>
    </location>
</feature>
<dbReference type="InterPro" id="IPR053781">
    <property type="entry name" value="F-box_AtFBL13-like"/>
</dbReference>
<name>A0A834GTS5_RHOSS</name>
<protein>
    <recommendedName>
        <fullName evidence="2">F-box domain-containing protein</fullName>
    </recommendedName>
</protein>
<dbReference type="Pfam" id="PF00646">
    <property type="entry name" value="F-box"/>
    <property type="match status" value="1"/>
</dbReference>
<dbReference type="AlphaFoldDB" id="A0A834GTS5"/>
<dbReference type="Gene3D" id="1.20.1280.50">
    <property type="match status" value="1"/>
</dbReference>
<dbReference type="OrthoDB" id="594804at2759"/>
<dbReference type="SUPFAM" id="SSF81383">
    <property type="entry name" value="F-box domain"/>
    <property type="match status" value="1"/>
</dbReference>
<proteinExistence type="predicted"/>
<dbReference type="InterPro" id="IPR055411">
    <property type="entry name" value="LRR_FXL15/At3g58940/PEG3-like"/>
</dbReference>
<dbReference type="Gene3D" id="3.80.10.10">
    <property type="entry name" value="Ribonuclease Inhibitor"/>
    <property type="match status" value="1"/>
</dbReference>
<comment type="caution">
    <text evidence="3">The sequence shown here is derived from an EMBL/GenBank/DDBJ whole genome shotgun (WGS) entry which is preliminary data.</text>
</comment>
<organism evidence="3 4">
    <name type="scientific">Rhododendron simsii</name>
    <name type="common">Sims's rhododendron</name>
    <dbReference type="NCBI Taxonomy" id="118357"/>
    <lineage>
        <taxon>Eukaryota</taxon>
        <taxon>Viridiplantae</taxon>
        <taxon>Streptophyta</taxon>
        <taxon>Embryophyta</taxon>
        <taxon>Tracheophyta</taxon>
        <taxon>Spermatophyta</taxon>
        <taxon>Magnoliopsida</taxon>
        <taxon>eudicotyledons</taxon>
        <taxon>Gunneridae</taxon>
        <taxon>Pentapetalae</taxon>
        <taxon>asterids</taxon>
        <taxon>Ericales</taxon>
        <taxon>Ericaceae</taxon>
        <taxon>Ericoideae</taxon>
        <taxon>Rhodoreae</taxon>
        <taxon>Rhododendron</taxon>
    </lineage>
</organism>
<dbReference type="EMBL" id="WJXA01000006">
    <property type="protein sequence ID" value="KAF7140135.1"/>
    <property type="molecule type" value="Genomic_DNA"/>
</dbReference>
<dbReference type="InterPro" id="IPR055294">
    <property type="entry name" value="FBL60-like"/>
</dbReference>
<evidence type="ECO:0000313" key="4">
    <source>
        <dbReference type="Proteomes" id="UP000626092"/>
    </source>
</evidence>
<dbReference type="Pfam" id="PF24758">
    <property type="entry name" value="LRR_At5g56370"/>
    <property type="match status" value="1"/>
</dbReference>
<sequence length="485" mass="54254">MDSSKPKRHKPNNPPPVIDQTLHNDPNNDSNKNPIVEKTLISNNDHHDPEDRISSLPDSILCHILSKLPTKTAVATAVLSTKWKHLFASIPNLSLHIEDAAVRNNDQPSPNFANFMSHLLTVTLRGARLHEFVLCCNHDYGNDRIDSWISAALGLNPIKLLIFFSAKNTSMSVPSFFNSSTIEFLAWSQQFAVKVPSKVCLRNLKQLFLVLVRFPDGESLGRVLDGCPVLEDLSLDGCEFEGTEILRICSGSLRLLSLTNCCLESQYQMEIDTPVLRVLYYDGYAARHYPSLNLKTLVKAHVDIGLSKKLMEEADVDVLQDYDQSVADLVGACCDVTILYLSGASMSGLSAEIGCFTIFQSGLPNNVVPACLSLRLLSISFGEFNGEPDGIKLVCYFLRKAKVLKQMKFNFCSSMPLEKQLSTWTKLVLLQSYSKNCKMDFPREVENNIVNFCHLDGSQKITKEYVREHEMEIRRSLDVVCRGSA</sequence>
<dbReference type="SUPFAM" id="SSF52058">
    <property type="entry name" value="L domain-like"/>
    <property type="match status" value="1"/>
</dbReference>
<dbReference type="PANTHER" id="PTHR31293">
    <property type="entry name" value="RNI-LIKE SUPERFAMILY PROTEIN"/>
    <property type="match status" value="1"/>
</dbReference>
<dbReference type="Pfam" id="PF08387">
    <property type="entry name" value="FBD"/>
    <property type="match status" value="1"/>
</dbReference>
<dbReference type="InterPro" id="IPR006566">
    <property type="entry name" value="FBD"/>
</dbReference>
<dbReference type="InterPro" id="IPR001810">
    <property type="entry name" value="F-box_dom"/>
</dbReference>
<evidence type="ECO:0000313" key="3">
    <source>
        <dbReference type="EMBL" id="KAF7140135.1"/>
    </source>
</evidence>
<dbReference type="SMART" id="SM00256">
    <property type="entry name" value="FBOX"/>
    <property type="match status" value="1"/>
</dbReference>
<feature type="compositionally biased region" description="Basic residues" evidence="1">
    <location>
        <begin position="1"/>
        <end position="11"/>
    </location>
</feature>
<dbReference type="InterPro" id="IPR036047">
    <property type="entry name" value="F-box-like_dom_sf"/>
</dbReference>
<dbReference type="Proteomes" id="UP000626092">
    <property type="component" value="Unassembled WGS sequence"/>
</dbReference>
<dbReference type="PROSITE" id="PS50181">
    <property type="entry name" value="FBOX"/>
    <property type="match status" value="1"/>
</dbReference>
<reference evidence="3" key="1">
    <citation type="submission" date="2019-11" db="EMBL/GenBank/DDBJ databases">
        <authorList>
            <person name="Liu Y."/>
            <person name="Hou J."/>
            <person name="Li T.-Q."/>
            <person name="Guan C.-H."/>
            <person name="Wu X."/>
            <person name="Wu H.-Z."/>
            <person name="Ling F."/>
            <person name="Zhang R."/>
            <person name="Shi X.-G."/>
            <person name="Ren J.-P."/>
            <person name="Chen E.-F."/>
            <person name="Sun J.-M."/>
        </authorList>
    </citation>
    <scope>NUCLEOTIDE SEQUENCE</scope>
    <source>
        <strain evidence="3">Adult_tree_wgs_1</strain>
        <tissue evidence="3">Leaves</tissue>
    </source>
</reference>
<keyword evidence="4" id="KW-1185">Reference proteome</keyword>
<feature type="region of interest" description="Disordered" evidence="1">
    <location>
        <begin position="1"/>
        <end position="35"/>
    </location>
</feature>
<dbReference type="InterPro" id="IPR032675">
    <property type="entry name" value="LRR_dom_sf"/>
</dbReference>
<evidence type="ECO:0000259" key="2">
    <source>
        <dbReference type="PROSITE" id="PS50181"/>
    </source>
</evidence>